<feature type="DNA-binding region" description="Homeobox" evidence="9">
    <location>
        <begin position="42"/>
        <end position="106"/>
    </location>
</feature>
<keyword evidence="3" id="KW-0805">Transcription regulation</keyword>
<name>A0AAD6ESH7_9POAL</name>
<dbReference type="PANTHER" id="PTHR45940:SF42">
    <property type="entry name" value="WUSCHEL-RELATED HOMEOBOX 3"/>
    <property type="match status" value="1"/>
</dbReference>
<proteinExistence type="inferred from homology"/>
<evidence type="ECO:0000256" key="3">
    <source>
        <dbReference type="ARBA" id="ARBA00023015"/>
    </source>
</evidence>
<reference evidence="12 13" key="1">
    <citation type="journal article" date="2022" name="Cell">
        <title>Repeat-based holocentromeres influence genome architecture and karyotype evolution.</title>
        <authorList>
            <person name="Hofstatter P.G."/>
            <person name="Thangavel G."/>
            <person name="Lux T."/>
            <person name="Neumann P."/>
            <person name="Vondrak T."/>
            <person name="Novak P."/>
            <person name="Zhang M."/>
            <person name="Costa L."/>
            <person name="Castellani M."/>
            <person name="Scott A."/>
            <person name="Toegelov H."/>
            <person name="Fuchs J."/>
            <person name="Mata-Sucre Y."/>
            <person name="Dias Y."/>
            <person name="Vanzela A.L.L."/>
            <person name="Huettel B."/>
            <person name="Almeida C.C.S."/>
            <person name="Simkova H."/>
            <person name="Souza G."/>
            <person name="Pedrosa-Harand A."/>
            <person name="Macas J."/>
            <person name="Mayer K.F.X."/>
            <person name="Houben A."/>
            <person name="Marques A."/>
        </authorList>
    </citation>
    <scope>NUCLEOTIDE SEQUENCE [LARGE SCALE GENOMIC DNA]</scope>
    <source>
        <strain evidence="12">RhyTen1mFocal</strain>
    </source>
</reference>
<comment type="subcellular location">
    <subcellularLocation>
        <location evidence="1 9 10">Nucleus</location>
    </subcellularLocation>
</comment>
<keyword evidence="13" id="KW-1185">Reference proteome</keyword>
<dbReference type="Pfam" id="PF00046">
    <property type="entry name" value="Homeodomain"/>
    <property type="match status" value="1"/>
</dbReference>
<dbReference type="GO" id="GO:0003700">
    <property type="term" value="F:DNA-binding transcription factor activity"/>
    <property type="evidence" value="ECO:0007669"/>
    <property type="project" value="InterPro"/>
</dbReference>
<dbReference type="InterPro" id="IPR001356">
    <property type="entry name" value="HD"/>
</dbReference>
<dbReference type="GO" id="GO:0005634">
    <property type="term" value="C:nucleus"/>
    <property type="evidence" value="ECO:0007669"/>
    <property type="project" value="UniProtKB-SubCell"/>
</dbReference>
<dbReference type="GO" id="GO:0099402">
    <property type="term" value="P:plant organ development"/>
    <property type="evidence" value="ECO:0007669"/>
    <property type="project" value="InterPro"/>
</dbReference>
<keyword evidence="2" id="KW-0217">Developmental protein</keyword>
<dbReference type="EMBL" id="JAMRDG010000001">
    <property type="protein sequence ID" value="KAJ3699459.1"/>
    <property type="molecule type" value="Genomic_DNA"/>
</dbReference>
<protein>
    <recommendedName>
        <fullName evidence="11">Homeobox domain-containing protein</fullName>
    </recommendedName>
</protein>
<evidence type="ECO:0000313" key="12">
    <source>
        <dbReference type="EMBL" id="KAJ3699459.1"/>
    </source>
</evidence>
<dbReference type="SMART" id="SM00389">
    <property type="entry name" value="HOX"/>
    <property type="match status" value="1"/>
</dbReference>
<feature type="domain" description="Homeobox" evidence="11">
    <location>
        <begin position="40"/>
        <end position="105"/>
    </location>
</feature>
<sequence>MSFMHPYIPPCLPLHITPKPTHLITNTDTTEPTVREMAQTQAHSTRWSPTPEQLMLLEEMYRNGVKTPNATQIQKITAQLSRYGRIQGKNVFYWFQNHKARERQKIRRWLSRVYGGYTGGRGNNSYSQLHPLLLPANQFQQPMLSQDGLFLPPDNAFPGLDQAAQEDAADDPNFCYICSKLSQGFSEESVTREWMVMMGLDSQNQRCRGPLRTLELFPSTETNLTGPNNAPHYHQALVPLPADA</sequence>
<evidence type="ECO:0000256" key="8">
    <source>
        <dbReference type="ARBA" id="ARBA00024040"/>
    </source>
</evidence>
<dbReference type="InterPro" id="IPR044555">
    <property type="entry name" value="WUSCHEL-like"/>
</dbReference>
<keyword evidence="7 9" id="KW-0539">Nucleus</keyword>
<dbReference type="AlphaFoldDB" id="A0AAD6ESH7"/>
<evidence type="ECO:0000256" key="9">
    <source>
        <dbReference type="PROSITE-ProRule" id="PRU00108"/>
    </source>
</evidence>
<dbReference type="SUPFAM" id="SSF46689">
    <property type="entry name" value="Homeodomain-like"/>
    <property type="match status" value="1"/>
</dbReference>
<evidence type="ECO:0000256" key="4">
    <source>
        <dbReference type="ARBA" id="ARBA00023125"/>
    </source>
</evidence>
<dbReference type="InterPro" id="IPR009057">
    <property type="entry name" value="Homeodomain-like_sf"/>
</dbReference>
<dbReference type="Proteomes" id="UP001210211">
    <property type="component" value="Unassembled WGS sequence"/>
</dbReference>
<keyword evidence="5 9" id="KW-0371">Homeobox</keyword>
<gene>
    <name evidence="12" type="ORF">LUZ61_003164</name>
</gene>
<dbReference type="PANTHER" id="PTHR45940">
    <property type="entry name" value="WUSCHEL-RELATED HOMEOBOX 1-RELATED"/>
    <property type="match status" value="1"/>
</dbReference>
<evidence type="ECO:0000313" key="13">
    <source>
        <dbReference type="Proteomes" id="UP001210211"/>
    </source>
</evidence>
<dbReference type="PROSITE" id="PS50071">
    <property type="entry name" value="HOMEOBOX_2"/>
    <property type="match status" value="1"/>
</dbReference>
<keyword evidence="4 9" id="KW-0238">DNA-binding</keyword>
<accession>A0AAD6ESH7</accession>
<organism evidence="12 13">
    <name type="scientific">Rhynchospora tenuis</name>
    <dbReference type="NCBI Taxonomy" id="198213"/>
    <lineage>
        <taxon>Eukaryota</taxon>
        <taxon>Viridiplantae</taxon>
        <taxon>Streptophyta</taxon>
        <taxon>Embryophyta</taxon>
        <taxon>Tracheophyta</taxon>
        <taxon>Spermatophyta</taxon>
        <taxon>Magnoliopsida</taxon>
        <taxon>Liliopsida</taxon>
        <taxon>Poales</taxon>
        <taxon>Cyperaceae</taxon>
        <taxon>Cyperoideae</taxon>
        <taxon>Rhynchosporeae</taxon>
        <taxon>Rhynchospora</taxon>
    </lineage>
</organism>
<evidence type="ECO:0000256" key="1">
    <source>
        <dbReference type="ARBA" id="ARBA00004123"/>
    </source>
</evidence>
<evidence type="ECO:0000256" key="7">
    <source>
        <dbReference type="ARBA" id="ARBA00023242"/>
    </source>
</evidence>
<evidence type="ECO:0000256" key="5">
    <source>
        <dbReference type="ARBA" id="ARBA00023155"/>
    </source>
</evidence>
<comment type="similarity">
    <text evidence="8">Belongs to the WUS homeobox family.</text>
</comment>
<evidence type="ECO:0000256" key="10">
    <source>
        <dbReference type="RuleBase" id="RU000682"/>
    </source>
</evidence>
<evidence type="ECO:0000256" key="2">
    <source>
        <dbReference type="ARBA" id="ARBA00022473"/>
    </source>
</evidence>
<comment type="caution">
    <text evidence="12">The sequence shown here is derived from an EMBL/GenBank/DDBJ whole genome shotgun (WGS) entry which is preliminary data.</text>
</comment>
<dbReference type="GO" id="GO:0003677">
    <property type="term" value="F:DNA binding"/>
    <property type="evidence" value="ECO:0007669"/>
    <property type="project" value="UniProtKB-UniRule"/>
</dbReference>
<evidence type="ECO:0000259" key="11">
    <source>
        <dbReference type="PROSITE" id="PS50071"/>
    </source>
</evidence>
<evidence type="ECO:0000256" key="6">
    <source>
        <dbReference type="ARBA" id="ARBA00023163"/>
    </source>
</evidence>
<keyword evidence="6" id="KW-0804">Transcription</keyword>
<dbReference type="CDD" id="cd00086">
    <property type="entry name" value="homeodomain"/>
    <property type="match status" value="1"/>
</dbReference>
<dbReference type="Gene3D" id="1.10.10.60">
    <property type="entry name" value="Homeodomain-like"/>
    <property type="match status" value="1"/>
</dbReference>